<reference evidence="2 3" key="1">
    <citation type="journal article" date="2019" name="Nat. Commun.">
        <title>A new type of DNA phosphorothioation-based antiviral system in archaea.</title>
        <authorList>
            <person name="Xiong L."/>
            <person name="Liu S."/>
            <person name="Chen S."/>
            <person name="Xiao Y."/>
            <person name="Zhu B."/>
            <person name="Gao Y."/>
            <person name="Zhang Y."/>
            <person name="Chen B."/>
            <person name="Luo J."/>
            <person name="Deng Z."/>
            <person name="Chen X."/>
            <person name="Wang L."/>
            <person name="Chen S."/>
        </authorList>
    </citation>
    <scope>NUCLEOTIDE SEQUENCE [LARGE SCALE GENOMIC DNA]</scope>
    <source>
        <strain evidence="2 3">CBA1105</strain>
    </source>
</reference>
<name>A0A4D6HFL1_9EURY</name>
<dbReference type="AlphaFoldDB" id="A0A4D6HFL1"/>
<proteinExistence type="predicted"/>
<evidence type="ECO:0000256" key="1">
    <source>
        <dbReference type="SAM" id="MobiDB-lite"/>
    </source>
</evidence>
<dbReference type="Proteomes" id="UP000296706">
    <property type="component" value="Chromosome"/>
</dbReference>
<dbReference type="STRING" id="1457250.GCA_000755225_00318"/>
<feature type="compositionally biased region" description="Basic and acidic residues" evidence="1">
    <location>
        <begin position="34"/>
        <end position="45"/>
    </location>
</feature>
<feature type="region of interest" description="Disordered" evidence="1">
    <location>
        <begin position="1"/>
        <end position="75"/>
    </location>
</feature>
<dbReference type="EMBL" id="CP031310">
    <property type="protein sequence ID" value="QCC52056.1"/>
    <property type="molecule type" value="Genomic_DNA"/>
</dbReference>
<sequence>MGVHNTPHTDRRWDRDESDPDSGADTAVATDGGSAERRGSDRDAIAETVEELFENRSETRPTVTSDDIQNALADDSTPVEARIELREALREVDLDNRDVVEEDLRAVMTAQKILEEDVRDLHGRVRELEHTLDQQ</sequence>
<organism evidence="2 3">
    <name type="scientific">Halapricum salinum</name>
    <dbReference type="NCBI Taxonomy" id="1457250"/>
    <lineage>
        <taxon>Archaea</taxon>
        <taxon>Methanobacteriati</taxon>
        <taxon>Methanobacteriota</taxon>
        <taxon>Stenosarchaea group</taxon>
        <taxon>Halobacteria</taxon>
        <taxon>Halobacteriales</taxon>
        <taxon>Haloarculaceae</taxon>
        <taxon>Halapricum</taxon>
    </lineage>
</organism>
<gene>
    <name evidence="2" type="ORF">DV733_12835</name>
</gene>
<protein>
    <submittedName>
        <fullName evidence="2">Uncharacterized protein</fullName>
    </submittedName>
</protein>
<evidence type="ECO:0000313" key="2">
    <source>
        <dbReference type="EMBL" id="QCC52056.1"/>
    </source>
</evidence>
<keyword evidence="3" id="KW-1185">Reference proteome</keyword>
<dbReference type="KEGG" id="hsn:DV733_12835"/>
<evidence type="ECO:0000313" key="3">
    <source>
        <dbReference type="Proteomes" id="UP000296706"/>
    </source>
</evidence>
<accession>A0A4D6HFL1</accession>